<dbReference type="OrthoDB" id="4217619at2759"/>
<dbReference type="SUPFAM" id="SSF50156">
    <property type="entry name" value="PDZ domain-like"/>
    <property type="match status" value="1"/>
</dbReference>
<protein>
    <recommendedName>
        <fullName evidence="3">PDZ domain-containing protein</fullName>
    </recommendedName>
</protein>
<dbReference type="InterPro" id="IPR036034">
    <property type="entry name" value="PDZ_sf"/>
</dbReference>
<organism evidence="1 2">
    <name type="scientific">Protopolystoma xenopodis</name>
    <dbReference type="NCBI Taxonomy" id="117903"/>
    <lineage>
        <taxon>Eukaryota</taxon>
        <taxon>Metazoa</taxon>
        <taxon>Spiralia</taxon>
        <taxon>Lophotrochozoa</taxon>
        <taxon>Platyhelminthes</taxon>
        <taxon>Monogenea</taxon>
        <taxon>Polyopisthocotylea</taxon>
        <taxon>Polystomatidea</taxon>
        <taxon>Polystomatidae</taxon>
        <taxon>Protopolystoma</taxon>
    </lineage>
</organism>
<name>A0A3S5CLA3_9PLAT</name>
<evidence type="ECO:0008006" key="3">
    <source>
        <dbReference type="Google" id="ProtNLM"/>
    </source>
</evidence>
<evidence type="ECO:0000313" key="2">
    <source>
        <dbReference type="Proteomes" id="UP000784294"/>
    </source>
</evidence>
<reference evidence="1" key="1">
    <citation type="submission" date="2018-11" db="EMBL/GenBank/DDBJ databases">
        <authorList>
            <consortium name="Pathogen Informatics"/>
        </authorList>
    </citation>
    <scope>NUCLEOTIDE SEQUENCE</scope>
</reference>
<keyword evidence="2" id="KW-1185">Reference proteome</keyword>
<proteinExistence type="predicted"/>
<dbReference type="AlphaFoldDB" id="A0A3S5CLA3"/>
<dbReference type="Proteomes" id="UP000784294">
    <property type="component" value="Unassembled WGS sequence"/>
</dbReference>
<gene>
    <name evidence="1" type="ORF">PXEA_LOCUS23880</name>
</gene>
<evidence type="ECO:0000313" key="1">
    <source>
        <dbReference type="EMBL" id="VEL30440.1"/>
    </source>
</evidence>
<dbReference type="EMBL" id="CAAALY010112326">
    <property type="protein sequence ID" value="VEL30440.1"/>
    <property type="molecule type" value="Genomic_DNA"/>
</dbReference>
<dbReference type="Gene3D" id="2.30.42.10">
    <property type="match status" value="1"/>
</dbReference>
<comment type="caution">
    <text evidence="1">The sequence shown here is derived from an EMBL/GenBank/DDBJ whole genome shotgun (WGS) entry which is preliminary data.</text>
</comment>
<sequence length="51" mass="5438">MPGDVIVAINDSPISNAGQVFSAVLKHDHLSITIIRKGQKITVKDVVPESV</sequence>
<accession>A0A3S5CLA3</accession>